<dbReference type="PANTHER" id="PTHR46525">
    <property type="entry name" value="EMB|CAB72159.1"/>
    <property type="match status" value="1"/>
</dbReference>
<comment type="similarity">
    <text evidence="1">Belongs to the senescence regulator S40 family.</text>
</comment>
<dbReference type="AlphaFoldDB" id="A0A834W022"/>
<feature type="region of interest" description="Disordered" evidence="2">
    <location>
        <begin position="54"/>
        <end position="106"/>
    </location>
</feature>
<sequence length="145" mass="16028">MASRKGFLPKPSYIFGGTTSHTHFNPNSREGSSELDEADVWNFTTNATNPEKVTVTEGSKSGSSVCGSLPVNIPEWTNTNNNMLKEDSGENWKRDEYDDDDEEDGRIKIPPHEYLARSRGAPFSVQEGIGRTLKALTSKDMNEAS</sequence>
<comment type="caution">
    <text evidence="3">The sequence shown here is derived from an EMBL/GenBank/DDBJ whole genome shotgun (WGS) entry which is preliminary data.</text>
</comment>
<keyword evidence="4" id="KW-1185">Reference proteome</keyword>
<dbReference type="OrthoDB" id="1917735at2759"/>
<gene>
    <name evidence="3" type="ORF">G2W53_043564</name>
</gene>
<dbReference type="GO" id="GO:0010150">
    <property type="term" value="P:leaf senescence"/>
    <property type="evidence" value="ECO:0007669"/>
    <property type="project" value="UniProtKB-ARBA"/>
</dbReference>
<dbReference type="InterPro" id="IPR007608">
    <property type="entry name" value="Senescence_reg_S40"/>
</dbReference>
<evidence type="ECO:0000256" key="2">
    <source>
        <dbReference type="SAM" id="MobiDB-lite"/>
    </source>
</evidence>
<dbReference type="Proteomes" id="UP000634136">
    <property type="component" value="Unassembled WGS sequence"/>
</dbReference>
<proteinExistence type="inferred from homology"/>
<feature type="region of interest" description="Disordered" evidence="2">
    <location>
        <begin position="1"/>
        <end position="35"/>
    </location>
</feature>
<dbReference type="Pfam" id="PF04520">
    <property type="entry name" value="Senescence_reg"/>
    <property type="match status" value="1"/>
</dbReference>
<accession>A0A834W022</accession>
<organism evidence="3 4">
    <name type="scientific">Senna tora</name>
    <dbReference type="NCBI Taxonomy" id="362788"/>
    <lineage>
        <taxon>Eukaryota</taxon>
        <taxon>Viridiplantae</taxon>
        <taxon>Streptophyta</taxon>
        <taxon>Embryophyta</taxon>
        <taxon>Tracheophyta</taxon>
        <taxon>Spermatophyta</taxon>
        <taxon>Magnoliopsida</taxon>
        <taxon>eudicotyledons</taxon>
        <taxon>Gunneridae</taxon>
        <taxon>Pentapetalae</taxon>
        <taxon>rosids</taxon>
        <taxon>fabids</taxon>
        <taxon>Fabales</taxon>
        <taxon>Fabaceae</taxon>
        <taxon>Caesalpinioideae</taxon>
        <taxon>Cassia clade</taxon>
        <taxon>Senna</taxon>
    </lineage>
</organism>
<evidence type="ECO:0000256" key="1">
    <source>
        <dbReference type="ARBA" id="ARBA00034773"/>
    </source>
</evidence>
<feature type="compositionally biased region" description="Polar residues" evidence="2">
    <location>
        <begin position="54"/>
        <end position="66"/>
    </location>
</feature>
<reference evidence="3" key="1">
    <citation type="submission" date="2020-09" db="EMBL/GenBank/DDBJ databases">
        <title>Genome-Enabled Discovery of Anthraquinone Biosynthesis in Senna tora.</title>
        <authorList>
            <person name="Kang S.-H."/>
            <person name="Pandey R.P."/>
            <person name="Lee C.-M."/>
            <person name="Sim J.-S."/>
            <person name="Jeong J.-T."/>
            <person name="Choi B.-S."/>
            <person name="Jung M."/>
            <person name="Ginzburg D."/>
            <person name="Zhao K."/>
            <person name="Won S.Y."/>
            <person name="Oh T.-J."/>
            <person name="Yu Y."/>
            <person name="Kim N.-H."/>
            <person name="Lee O.R."/>
            <person name="Lee T.-H."/>
            <person name="Bashyal P."/>
            <person name="Kim T.-S."/>
            <person name="Lee W.-H."/>
            <person name="Kawkins C."/>
            <person name="Kim C.-K."/>
            <person name="Kim J.S."/>
            <person name="Ahn B.O."/>
            <person name="Rhee S.Y."/>
            <person name="Sohng J.K."/>
        </authorList>
    </citation>
    <scope>NUCLEOTIDE SEQUENCE</scope>
    <source>
        <tissue evidence="3">Leaf</tissue>
    </source>
</reference>
<protein>
    <submittedName>
        <fullName evidence="3">Senescence regulator S40</fullName>
    </submittedName>
</protein>
<evidence type="ECO:0000313" key="4">
    <source>
        <dbReference type="Proteomes" id="UP000634136"/>
    </source>
</evidence>
<feature type="compositionally biased region" description="Polar residues" evidence="2">
    <location>
        <begin position="17"/>
        <end position="30"/>
    </location>
</feature>
<dbReference type="EMBL" id="JAAIUW010000013">
    <property type="protein sequence ID" value="KAF7804453.1"/>
    <property type="molecule type" value="Genomic_DNA"/>
</dbReference>
<feature type="compositionally biased region" description="Basic and acidic residues" evidence="2">
    <location>
        <begin position="84"/>
        <end position="96"/>
    </location>
</feature>
<name>A0A834W022_9FABA</name>
<evidence type="ECO:0000313" key="3">
    <source>
        <dbReference type="EMBL" id="KAF7804453.1"/>
    </source>
</evidence>
<dbReference type="PANTHER" id="PTHR46525:SF6">
    <property type="entry name" value="ARABIDOPSIS THALIANA GENOMIC DNA, CHROMOSOME 5, P1 CLONE:MOK16"/>
    <property type="match status" value="1"/>
</dbReference>